<dbReference type="OrthoDB" id="9767990at2"/>
<feature type="domain" description="Carbohydrate-binding/sugar hydrolysis" evidence="5">
    <location>
        <begin position="137"/>
        <end position="290"/>
    </location>
</feature>
<comment type="pathway">
    <text evidence="1">Protein modification; protein ubiquitination.</text>
</comment>
<comment type="caution">
    <text evidence="6">The sequence shown here is derived from an EMBL/GenBank/DDBJ whole genome shotgun (WGS) entry which is preliminary data.</text>
</comment>
<keyword evidence="7" id="KW-1185">Reference proteome</keyword>
<evidence type="ECO:0000256" key="3">
    <source>
        <dbReference type="ARBA" id="ARBA00022786"/>
    </source>
</evidence>
<evidence type="ECO:0000313" key="7">
    <source>
        <dbReference type="Proteomes" id="UP000245466"/>
    </source>
</evidence>
<evidence type="ECO:0000259" key="5">
    <source>
        <dbReference type="SMART" id="SM00722"/>
    </source>
</evidence>
<keyword evidence="2" id="KW-0677">Repeat</keyword>
<evidence type="ECO:0000256" key="2">
    <source>
        <dbReference type="ARBA" id="ARBA00022737"/>
    </source>
</evidence>
<sequence length="432" mass="48664">MKNLSKYIVVWTACALVWLLDSPAAFGDTLRVCTTCEYHSVKEAVSKAKAGDVVLVDGGVYLESGIEITQPISLIGRNNPVIDGQNSGQIITIKSSNVKLEGFTVQNVAVSYMRDDAAIRVADRENIQILNNTVLNTYFGIYLQNADNSVVKGNVVKGENTGKIESSLGNAIHVWRTDGAEISNNRVEGHRDGIYFEYVTNSRVHQNTSERNNRYGLHFMFSDGNVYTHNVFSKNGAGVAVMYTRNIRMEHNTFEDNWGAASYGLLLKDISQSVILNNTFRRNTTGIYMESSSRLDITSNDFDRNGWAIRLLSSCIQDTFRLNNFTGNSFDVSTNGSPTMNLFENNYWDKYSGYDLDKDKTGDVPYRPVSLYSMLVERVPPSIMFMRSFMVDLMDSIERVLPSFIPESLVDERPSMKKINHDSDRKLVQNLR</sequence>
<dbReference type="SMART" id="SM00710">
    <property type="entry name" value="PbH1"/>
    <property type="match status" value="9"/>
</dbReference>
<evidence type="ECO:0000256" key="1">
    <source>
        <dbReference type="ARBA" id="ARBA00004906"/>
    </source>
</evidence>
<dbReference type="InterPro" id="IPR012334">
    <property type="entry name" value="Pectin_lyas_fold"/>
</dbReference>
<name>A0A2U1AST8_9BACT</name>
<feature type="signal peptide" evidence="4">
    <location>
        <begin position="1"/>
        <end position="27"/>
    </location>
</feature>
<dbReference type="RefSeq" id="WP_116544341.1">
    <property type="nucleotide sequence ID" value="NZ_QEKI01000011.1"/>
</dbReference>
<dbReference type="PANTHER" id="PTHR22990:SF15">
    <property type="entry name" value="F-BOX ONLY PROTEIN 10"/>
    <property type="match status" value="1"/>
</dbReference>
<dbReference type="EMBL" id="QEKI01000011">
    <property type="protein sequence ID" value="PVY39468.1"/>
    <property type="molecule type" value="Genomic_DNA"/>
</dbReference>
<dbReference type="Gene3D" id="2.160.20.10">
    <property type="entry name" value="Single-stranded right-handed beta-helix, Pectin lyase-like"/>
    <property type="match status" value="2"/>
</dbReference>
<dbReference type="SUPFAM" id="SSF51126">
    <property type="entry name" value="Pectin lyase-like"/>
    <property type="match status" value="1"/>
</dbReference>
<dbReference type="InterPro" id="IPR051550">
    <property type="entry name" value="SCF-Subunits/Alg-Epimerases"/>
</dbReference>
<dbReference type="Pfam" id="PF05048">
    <property type="entry name" value="NosD"/>
    <property type="match status" value="1"/>
</dbReference>
<dbReference type="AlphaFoldDB" id="A0A2U1AST8"/>
<dbReference type="InterPro" id="IPR026464">
    <property type="entry name" value="NosD_copper_fam"/>
</dbReference>
<keyword evidence="3" id="KW-0833">Ubl conjugation pathway</keyword>
<dbReference type="InterPro" id="IPR007742">
    <property type="entry name" value="NosD_dom"/>
</dbReference>
<reference evidence="6 7" key="1">
    <citation type="submission" date="2018-04" db="EMBL/GenBank/DDBJ databases">
        <title>Genomic Encyclopedia of Type Strains, Phase IV (KMG-IV): sequencing the most valuable type-strain genomes for metagenomic binning, comparative biology and taxonomic classification.</title>
        <authorList>
            <person name="Goeker M."/>
        </authorList>
    </citation>
    <scope>NUCLEOTIDE SEQUENCE [LARGE SCALE GENOMIC DNA]</scope>
    <source>
        <strain evidence="6 7">DSM 100231</strain>
    </source>
</reference>
<dbReference type="InterPro" id="IPR006633">
    <property type="entry name" value="Carb-bd_sugar_hydrolysis-dom"/>
</dbReference>
<feature type="chain" id="PRO_5015583169" evidence="4">
    <location>
        <begin position="28"/>
        <end position="432"/>
    </location>
</feature>
<evidence type="ECO:0000313" key="6">
    <source>
        <dbReference type="EMBL" id="PVY39468.1"/>
    </source>
</evidence>
<gene>
    <name evidence="6" type="ORF">C8E01_11175</name>
</gene>
<evidence type="ECO:0000256" key="4">
    <source>
        <dbReference type="SAM" id="SignalP"/>
    </source>
</evidence>
<dbReference type="PANTHER" id="PTHR22990">
    <property type="entry name" value="F-BOX ONLY PROTEIN"/>
    <property type="match status" value="1"/>
</dbReference>
<dbReference type="NCBIfam" id="TIGR04247">
    <property type="entry name" value="NosD_copper_fam"/>
    <property type="match status" value="1"/>
</dbReference>
<proteinExistence type="predicted"/>
<accession>A0A2U1AST8</accession>
<protein>
    <submittedName>
        <fullName evidence="6">Nitrous oxidase accessory protein</fullName>
    </submittedName>
</protein>
<dbReference type="InterPro" id="IPR039448">
    <property type="entry name" value="Beta_helix"/>
</dbReference>
<dbReference type="InterPro" id="IPR006626">
    <property type="entry name" value="PbH1"/>
</dbReference>
<dbReference type="InterPro" id="IPR011050">
    <property type="entry name" value="Pectin_lyase_fold/virulence"/>
</dbReference>
<dbReference type="Proteomes" id="UP000245466">
    <property type="component" value="Unassembled WGS sequence"/>
</dbReference>
<organism evidence="6 7">
    <name type="scientific">Pontibacter virosus</name>
    <dbReference type="NCBI Taxonomy" id="1765052"/>
    <lineage>
        <taxon>Bacteria</taxon>
        <taxon>Pseudomonadati</taxon>
        <taxon>Bacteroidota</taxon>
        <taxon>Cytophagia</taxon>
        <taxon>Cytophagales</taxon>
        <taxon>Hymenobacteraceae</taxon>
        <taxon>Pontibacter</taxon>
    </lineage>
</organism>
<dbReference type="Pfam" id="PF13229">
    <property type="entry name" value="Beta_helix"/>
    <property type="match status" value="1"/>
</dbReference>
<keyword evidence="4" id="KW-0732">Signal</keyword>
<dbReference type="SMART" id="SM00722">
    <property type="entry name" value="CASH"/>
    <property type="match status" value="1"/>
</dbReference>
<dbReference type="InterPro" id="IPR022441">
    <property type="entry name" value="Para_beta_helix_rpt-2"/>
</dbReference>
<dbReference type="NCBIfam" id="TIGR03804">
    <property type="entry name" value="para_beta_helix"/>
    <property type="match status" value="2"/>
</dbReference>